<reference evidence="1" key="1">
    <citation type="submission" date="2022-04" db="EMBL/GenBank/DDBJ databases">
        <title>Carnegiea gigantea Genome sequencing and assembly v2.</title>
        <authorList>
            <person name="Copetti D."/>
            <person name="Sanderson M.J."/>
            <person name="Burquez A."/>
            <person name="Wojciechowski M.F."/>
        </authorList>
    </citation>
    <scope>NUCLEOTIDE SEQUENCE</scope>
    <source>
        <strain evidence="1">SGP5-SGP5p</strain>
        <tissue evidence="1">Aerial part</tissue>
    </source>
</reference>
<comment type="caution">
    <text evidence="1">The sequence shown here is derived from an EMBL/GenBank/DDBJ whole genome shotgun (WGS) entry which is preliminary data.</text>
</comment>
<sequence length="167" mass="18548">MDSSASQHKDQQAEAIEATIATTKAAMEEQLDTTVSLESPNLQNTQVLPRSTYASMADLDEGAELQFTPSSLINGVKCAKVELNDVKDEIDYWQQAVLCSVLGANLPFTFMQGFIERIWSAYELDKIIQVRKEVFLVRNPKLEFTSVIKRAAVTHTPIASPNRSPQS</sequence>
<evidence type="ECO:0000313" key="2">
    <source>
        <dbReference type="Proteomes" id="UP001153076"/>
    </source>
</evidence>
<protein>
    <submittedName>
        <fullName evidence="1">Uncharacterized protein</fullName>
    </submittedName>
</protein>
<dbReference type="AlphaFoldDB" id="A0A9Q1GM62"/>
<gene>
    <name evidence="1" type="ORF">Cgig2_031345</name>
</gene>
<accession>A0A9Q1GM62</accession>
<organism evidence="1 2">
    <name type="scientific">Carnegiea gigantea</name>
    <dbReference type="NCBI Taxonomy" id="171969"/>
    <lineage>
        <taxon>Eukaryota</taxon>
        <taxon>Viridiplantae</taxon>
        <taxon>Streptophyta</taxon>
        <taxon>Embryophyta</taxon>
        <taxon>Tracheophyta</taxon>
        <taxon>Spermatophyta</taxon>
        <taxon>Magnoliopsida</taxon>
        <taxon>eudicotyledons</taxon>
        <taxon>Gunneridae</taxon>
        <taxon>Pentapetalae</taxon>
        <taxon>Caryophyllales</taxon>
        <taxon>Cactineae</taxon>
        <taxon>Cactaceae</taxon>
        <taxon>Cactoideae</taxon>
        <taxon>Echinocereeae</taxon>
        <taxon>Carnegiea</taxon>
    </lineage>
</organism>
<dbReference type="EMBL" id="JAKOGI010002513">
    <property type="protein sequence ID" value="KAJ8421827.1"/>
    <property type="molecule type" value="Genomic_DNA"/>
</dbReference>
<keyword evidence="2" id="KW-1185">Reference proteome</keyword>
<dbReference type="Proteomes" id="UP001153076">
    <property type="component" value="Unassembled WGS sequence"/>
</dbReference>
<evidence type="ECO:0000313" key="1">
    <source>
        <dbReference type="EMBL" id="KAJ8421827.1"/>
    </source>
</evidence>
<name>A0A9Q1GM62_9CARY</name>
<proteinExistence type="predicted"/>